<keyword evidence="1" id="KW-0560">Oxidoreductase</keyword>
<comment type="caution">
    <text evidence="4">The sequence shown here is derived from an EMBL/GenBank/DDBJ whole genome shotgun (WGS) entry which is preliminary data.</text>
</comment>
<dbReference type="PRINTS" id="PR00081">
    <property type="entry name" value="GDHRDH"/>
</dbReference>
<gene>
    <name evidence="4" type="ORF">IQ26_07135</name>
</gene>
<keyword evidence="5" id="KW-1185">Reference proteome</keyword>
<dbReference type="RefSeq" id="WP_145723090.1">
    <property type="nucleotide sequence ID" value="NZ_BSPF01000004.1"/>
</dbReference>
<dbReference type="InterPro" id="IPR002347">
    <property type="entry name" value="SDR_fam"/>
</dbReference>
<dbReference type="EMBL" id="VLKT01000084">
    <property type="protein sequence ID" value="TWI19298.1"/>
    <property type="molecule type" value="Genomic_DNA"/>
</dbReference>
<evidence type="ECO:0000313" key="5">
    <source>
        <dbReference type="Proteomes" id="UP000317122"/>
    </source>
</evidence>
<dbReference type="InterPro" id="IPR020904">
    <property type="entry name" value="Sc_DH/Rdtase_CS"/>
</dbReference>
<dbReference type="OrthoDB" id="9803333at2"/>
<reference evidence="4 5" key="1">
    <citation type="journal article" date="2015" name="Stand. Genomic Sci.">
        <title>Genomic Encyclopedia of Bacterial and Archaeal Type Strains, Phase III: the genomes of soil and plant-associated and newly described type strains.</title>
        <authorList>
            <person name="Whitman W.B."/>
            <person name="Woyke T."/>
            <person name="Klenk H.P."/>
            <person name="Zhou Y."/>
            <person name="Lilburn T.G."/>
            <person name="Beck B.J."/>
            <person name="De Vos P."/>
            <person name="Vandamme P."/>
            <person name="Eisen J.A."/>
            <person name="Garrity G."/>
            <person name="Hugenholtz P."/>
            <person name="Kyrpides N.C."/>
        </authorList>
    </citation>
    <scope>NUCLEOTIDE SEQUENCE [LARGE SCALE GENOMIC DNA]</scope>
    <source>
        <strain evidence="4 5">CGMCC 1.2546</strain>
    </source>
</reference>
<dbReference type="PANTHER" id="PTHR43639">
    <property type="entry name" value="OXIDOREDUCTASE, SHORT-CHAIN DEHYDROGENASE/REDUCTASE FAMILY (AFU_ORTHOLOGUE AFUA_5G02870)"/>
    <property type="match status" value="1"/>
</dbReference>
<organism evidence="4 5">
    <name type="scientific">Mesorhizobium tianshanense</name>
    <dbReference type="NCBI Taxonomy" id="39844"/>
    <lineage>
        <taxon>Bacteria</taxon>
        <taxon>Pseudomonadati</taxon>
        <taxon>Pseudomonadota</taxon>
        <taxon>Alphaproteobacteria</taxon>
        <taxon>Hyphomicrobiales</taxon>
        <taxon>Phyllobacteriaceae</taxon>
        <taxon>Mesorhizobium</taxon>
    </lineage>
</organism>
<protein>
    <submittedName>
        <fullName evidence="4">NAD(P)-dependent dehydrogenase (Short-subunit alcohol dehydrogenase family)</fullName>
    </submittedName>
</protein>
<name>A0A562MHJ3_9HYPH</name>
<dbReference type="InterPro" id="IPR057326">
    <property type="entry name" value="KR_dom"/>
</dbReference>
<evidence type="ECO:0000256" key="1">
    <source>
        <dbReference type="ARBA" id="ARBA00023002"/>
    </source>
</evidence>
<dbReference type="GO" id="GO:0016491">
    <property type="term" value="F:oxidoreductase activity"/>
    <property type="evidence" value="ECO:0007669"/>
    <property type="project" value="UniProtKB-KW"/>
</dbReference>
<sequence>MSSPAARPVALVTGSSRGIGLAVAAALAKEGFAVALNGPADDAELSAAVARITYLGGAAAAAPFDVTDIGGHEAVLDAIEAKLGPLTTLVNNAGVGVLQRGDMMDVSEESWDRCFAVNAKAMFFLSQAFARRLLARSRPQLFHSIVNVTSSNAVAVAEQRSEYCASKAAAAMVSKALAVRLGREEIAVYDVQPGLIATEMTAPVIDAYRERAEQGLTLFPRVGQPDDIGTLVASLVSGRLPYTTGLAIPADAGMLVPRF</sequence>
<proteinExistence type="inferred from homology"/>
<dbReference type="PRINTS" id="PR00080">
    <property type="entry name" value="SDRFAMILY"/>
</dbReference>
<evidence type="ECO:0000259" key="3">
    <source>
        <dbReference type="SMART" id="SM00822"/>
    </source>
</evidence>
<dbReference type="PANTHER" id="PTHR43639:SF9">
    <property type="entry name" value="BLL5898 PROTEIN"/>
    <property type="match status" value="1"/>
</dbReference>
<dbReference type="AlphaFoldDB" id="A0A562MHJ3"/>
<dbReference type="Gene3D" id="3.40.50.720">
    <property type="entry name" value="NAD(P)-binding Rossmann-like Domain"/>
    <property type="match status" value="1"/>
</dbReference>
<evidence type="ECO:0000256" key="2">
    <source>
        <dbReference type="RuleBase" id="RU000363"/>
    </source>
</evidence>
<accession>A0A562MHJ3</accession>
<dbReference type="Proteomes" id="UP000317122">
    <property type="component" value="Unassembled WGS sequence"/>
</dbReference>
<feature type="domain" description="Ketoreductase" evidence="3">
    <location>
        <begin position="8"/>
        <end position="194"/>
    </location>
</feature>
<evidence type="ECO:0000313" key="4">
    <source>
        <dbReference type="EMBL" id="TWI19298.1"/>
    </source>
</evidence>
<dbReference type="SMART" id="SM00822">
    <property type="entry name" value="PKS_KR"/>
    <property type="match status" value="1"/>
</dbReference>
<dbReference type="InterPro" id="IPR036291">
    <property type="entry name" value="NAD(P)-bd_dom_sf"/>
</dbReference>
<dbReference type="NCBIfam" id="NF009386">
    <property type="entry name" value="PRK12745.1"/>
    <property type="match status" value="1"/>
</dbReference>
<dbReference type="SUPFAM" id="SSF51735">
    <property type="entry name" value="NAD(P)-binding Rossmann-fold domains"/>
    <property type="match status" value="1"/>
</dbReference>
<dbReference type="Pfam" id="PF00106">
    <property type="entry name" value="adh_short"/>
    <property type="match status" value="1"/>
</dbReference>
<comment type="similarity">
    <text evidence="2">Belongs to the short-chain dehydrogenases/reductases (SDR) family.</text>
</comment>
<dbReference type="PROSITE" id="PS00061">
    <property type="entry name" value="ADH_SHORT"/>
    <property type="match status" value="1"/>
</dbReference>